<dbReference type="EMBL" id="JAQQWI010000013">
    <property type="protein sequence ID" value="KAK8013414.1"/>
    <property type="molecule type" value="Genomic_DNA"/>
</dbReference>
<dbReference type="InterPro" id="IPR023753">
    <property type="entry name" value="FAD/NAD-binding_dom"/>
</dbReference>
<protein>
    <recommendedName>
        <fullName evidence="4">FAD/NAD(P)-binding domain-containing protein</fullName>
    </recommendedName>
</protein>
<dbReference type="InterPro" id="IPR050097">
    <property type="entry name" value="Ferredoxin-NADP_redctase_2"/>
</dbReference>
<evidence type="ECO:0000313" key="5">
    <source>
        <dbReference type="EMBL" id="KAK8013414.1"/>
    </source>
</evidence>
<dbReference type="InterPro" id="IPR036188">
    <property type="entry name" value="FAD/NAD-bd_sf"/>
</dbReference>
<name>A0ABR1RLK3_9PEZI</name>
<comment type="similarity">
    <text evidence="1">Belongs to the class-II pyridine nucleotide-disulfide oxidoreductase family.</text>
</comment>
<reference evidence="5 6" key="1">
    <citation type="submission" date="2023-01" db="EMBL/GenBank/DDBJ databases">
        <title>Analysis of 21 Apiospora genomes using comparative genomics revels a genus with tremendous synthesis potential of carbohydrate active enzymes and secondary metabolites.</title>
        <authorList>
            <person name="Sorensen T."/>
        </authorList>
    </citation>
    <scope>NUCLEOTIDE SEQUENCE [LARGE SCALE GENOMIC DNA]</scope>
    <source>
        <strain evidence="5 6">CBS 20057</strain>
    </source>
</reference>
<evidence type="ECO:0000259" key="4">
    <source>
        <dbReference type="Pfam" id="PF07992"/>
    </source>
</evidence>
<evidence type="ECO:0000256" key="1">
    <source>
        <dbReference type="ARBA" id="ARBA00009333"/>
    </source>
</evidence>
<sequence>MTVDIIYDVLIVGGGPAGLSAAVNLARSLHTVVVFDSGKYRNAALPYLHGAAGWDHQNPSSVRLQMQKDLLARYSTTTIVSATVTKATRLAGFASRFQVADTEGRTWTGRKLVLATGVSDILPDIDGYKECWVTGIFHCLTSQGFEERNQSTVGVLGIGDCATKMACSRLSRQAKQLSKQVRIYTDGNGDLFSQLKDIVEPHGDGIVLEDRKISRLAKEPNESSVTVQLEDGTAFTEGFLVHKPQMRVNGDFAQQLGLEALVFGHEIIKVTAPFHETSEKGVFAIGDCASPQKVFVHALSMGSFACAGLAAQLQMEIDS</sequence>
<keyword evidence="2" id="KW-0285">Flavoprotein</keyword>
<comment type="caution">
    <text evidence="5">The sequence shown here is derived from an EMBL/GenBank/DDBJ whole genome shotgun (WGS) entry which is preliminary data.</text>
</comment>
<dbReference type="SUPFAM" id="SSF51905">
    <property type="entry name" value="FAD/NAD(P)-binding domain"/>
    <property type="match status" value="1"/>
</dbReference>
<accession>A0ABR1RLK3</accession>
<feature type="domain" description="FAD/NAD(P)-binding" evidence="4">
    <location>
        <begin position="7"/>
        <end position="294"/>
    </location>
</feature>
<evidence type="ECO:0000313" key="6">
    <source>
        <dbReference type="Proteomes" id="UP001396898"/>
    </source>
</evidence>
<dbReference type="Proteomes" id="UP001396898">
    <property type="component" value="Unassembled WGS sequence"/>
</dbReference>
<gene>
    <name evidence="5" type="ORF">PG991_009007</name>
</gene>
<keyword evidence="3" id="KW-0560">Oxidoreductase</keyword>
<dbReference type="PRINTS" id="PR00469">
    <property type="entry name" value="PNDRDTASEII"/>
</dbReference>
<dbReference type="Pfam" id="PF07992">
    <property type="entry name" value="Pyr_redox_2"/>
    <property type="match status" value="1"/>
</dbReference>
<evidence type="ECO:0000256" key="2">
    <source>
        <dbReference type="ARBA" id="ARBA00022630"/>
    </source>
</evidence>
<evidence type="ECO:0000256" key="3">
    <source>
        <dbReference type="ARBA" id="ARBA00023002"/>
    </source>
</evidence>
<dbReference type="PRINTS" id="PR00368">
    <property type="entry name" value="FADPNR"/>
</dbReference>
<dbReference type="Gene3D" id="3.50.50.60">
    <property type="entry name" value="FAD/NAD(P)-binding domain"/>
    <property type="match status" value="2"/>
</dbReference>
<keyword evidence="6" id="KW-1185">Reference proteome</keyword>
<dbReference type="PANTHER" id="PTHR48105">
    <property type="entry name" value="THIOREDOXIN REDUCTASE 1-RELATED-RELATED"/>
    <property type="match status" value="1"/>
</dbReference>
<proteinExistence type="inferred from homology"/>
<organism evidence="5 6">
    <name type="scientific">Apiospora marii</name>
    <dbReference type="NCBI Taxonomy" id="335849"/>
    <lineage>
        <taxon>Eukaryota</taxon>
        <taxon>Fungi</taxon>
        <taxon>Dikarya</taxon>
        <taxon>Ascomycota</taxon>
        <taxon>Pezizomycotina</taxon>
        <taxon>Sordariomycetes</taxon>
        <taxon>Xylariomycetidae</taxon>
        <taxon>Amphisphaeriales</taxon>
        <taxon>Apiosporaceae</taxon>
        <taxon>Apiospora</taxon>
    </lineage>
</organism>